<dbReference type="InterPro" id="IPR019734">
    <property type="entry name" value="TPR_rpt"/>
</dbReference>
<gene>
    <name evidence="4" type="ORF">TSOC_010587</name>
</gene>
<dbReference type="EMBL" id="PGGS01000513">
    <property type="protein sequence ID" value="PNH03366.1"/>
    <property type="molecule type" value="Genomic_DNA"/>
</dbReference>
<feature type="region of interest" description="Disordered" evidence="3">
    <location>
        <begin position="49"/>
        <end position="68"/>
    </location>
</feature>
<keyword evidence="5" id="KW-1185">Reference proteome</keyword>
<proteinExistence type="predicted"/>
<dbReference type="OrthoDB" id="431454at2759"/>
<dbReference type="SUPFAM" id="SSF48452">
    <property type="entry name" value="TPR-like"/>
    <property type="match status" value="3"/>
</dbReference>
<comment type="caution">
    <text evidence="4">The sequence shown here is derived from an EMBL/GenBank/DDBJ whole genome shotgun (WGS) entry which is preliminary data.</text>
</comment>
<organism evidence="4 5">
    <name type="scientific">Tetrabaena socialis</name>
    <dbReference type="NCBI Taxonomy" id="47790"/>
    <lineage>
        <taxon>Eukaryota</taxon>
        <taxon>Viridiplantae</taxon>
        <taxon>Chlorophyta</taxon>
        <taxon>core chlorophytes</taxon>
        <taxon>Chlorophyceae</taxon>
        <taxon>CS clade</taxon>
        <taxon>Chlamydomonadales</taxon>
        <taxon>Tetrabaenaceae</taxon>
        <taxon>Tetrabaena</taxon>
    </lineage>
</organism>
<dbReference type="PANTHER" id="PTHR45641:SF19">
    <property type="entry name" value="NEPHROCYSTIN-3"/>
    <property type="match status" value="1"/>
</dbReference>
<name>A0A2J7ZSW9_9CHLO</name>
<evidence type="ECO:0000313" key="4">
    <source>
        <dbReference type="EMBL" id="PNH03366.1"/>
    </source>
</evidence>
<feature type="region of interest" description="Disordered" evidence="3">
    <location>
        <begin position="1"/>
        <end position="35"/>
    </location>
</feature>
<dbReference type="AlphaFoldDB" id="A0A2J7ZSW9"/>
<evidence type="ECO:0000256" key="2">
    <source>
        <dbReference type="ARBA" id="ARBA00022803"/>
    </source>
</evidence>
<evidence type="ECO:0000256" key="3">
    <source>
        <dbReference type="SAM" id="MobiDB-lite"/>
    </source>
</evidence>
<dbReference type="PANTHER" id="PTHR45641">
    <property type="entry name" value="TETRATRICOPEPTIDE REPEAT PROTEIN (AFU_ORTHOLOGUE AFUA_6G03870)"/>
    <property type="match status" value="1"/>
</dbReference>
<dbReference type="SMART" id="SM00028">
    <property type="entry name" value="TPR"/>
    <property type="match status" value="4"/>
</dbReference>
<feature type="compositionally biased region" description="Low complexity" evidence="3">
    <location>
        <begin position="17"/>
        <end position="29"/>
    </location>
</feature>
<dbReference type="Pfam" id="PF13424">
    <property type="entry name" value="TPR_12"/>
    <property type="match status" value="2"/>
</dbReference>
<accession>A0A2J7ZSW9</accession>
<sequence length="521" mass="54868">MGSSCSTETHDADKQPSATKTNSGKTSSGKSEKSLMKNFSGKTLVKSFSADVSVRNGGEHRESKGILLKEKQQKLRTLSRVSWHDTGELPGEALPAGVGDEGGGLDAKLEGLSMEAKLEALGQPDPKEVAATLHALKNGHIGNSDGGARAVDVVLAGLSSGASSLSQRAAAIRQELQANEAAIRSKPKVAADLASKLEGVAAAAAEAGKTREALWLCLHAHAIQAESCGDESPEAAHCLVRVGNVLMMLGKLQQAEVLARHAAHRCAQGFGLQHIAAAEGLILVGEVLGLQGRFEESRAHLRCALELYIKSVGRQTVETADIFMRLAGLHQQRALHDEAVRLYRQAFNIRKRVLGPRCMDTIAAAESLAGAMFDKKDYKQSEREYGLLLQLYADMHGGNTCTPGAVVALTKLAAVQAADGRAWEAEATFKRAQTSAIKLHGPDHQLTLMVNLELARLLMGRKDAGEVHLRAAEQLLRTTVARSARVSMPGNKAQAQAAGAAGGGGDVGSTTADGQVAVSFG</sequence>
<dbReference type="Proteomes" id="UP000236333">
    <property type="component" value="Unassembled WGS sequence"/>
</dbReference>
<keyword evidence="2" id="KW-0802">TPR repeat</keyword>
<protein>
    <submittedName>
        <fullName evidence="4">Kinesin light chain</fullName>
    </submittedName>
</protein>
<evidence type="ECO:0000256" key="1">
    <source>
        <dbReference type="ARBA" id="ARBA00022737"/>
    </source>
</evidence>
<feature type="region of interest" description="Disordered" evidence="3">
    <location>
        <begin position="79"/>
        <end position="100"/>
    </location>
</feature>
<keyword evidence="1" id="KW-0677">Repeat</keyword>
<feature type="compositionally biased region" description="Basic and acidic residues" evidence="3">
    <location>
        <begin position="57"/>
        <end position="68"/>
    </location>
</feature>
<dbReference type="InterPro" id="IPR011990">
    <property type="entry name" value="TPR-like_helical_dom_sf"/>
</dbReference>
<dbReference type="Gene3D" id="1.25.40.10">
    <property type="entry name" value="Tetratricopeptide repeat domain"/>
    <property type="match status" value="2"/>
</dbReference>
<evidence type="ECO:0000313" key="5">
    <source>
        <dbReference type="Proteomes" id="UP000236333"/>
    </source>
</evidence>
<reference evidence="4 5" key="1">
    <citation type="journal article" date="2017" name="Mol. Biol. Evol.">
        <title>The 4-celled Tetrabaena socialis nuclear genome reveals the essential components for genetic control of cell number at the origin of multicellularity in the volvocine lineage.</title>
        <authorList>
            <person name="Featherston J."/>
            <person name="Arakaki Y."/>
            <person name="Hanschen E.R."/>
            <person name="Ferris P.J."/>
            <person name="Michod R.E."/>
            <person name="Olson B.J.S.C."/>
            <person name="Nozaki H."/>
            <person name="Durand P.M."/>
        </authorList>
    </citation>
    <scope>NUCLEOTIDE SEQUENCE [LARGE SCALE GENOMIC DNA]</scope>
    <source>
        <strain evidence="4 5">NIES-571</strain>
    </source>
</reference>